<evidence type="ECO:0000313" key="2">
    <source>
        <dbReference type="Proteomes" id="UP000326671"/>
    </source>
</evidence>
<protein>
    <submittedName>
        <fullName evidence="1">Uncharacterized protein</fullName>
    </submittedName>
</protein>
<dbReference type="Proteomes" id="UP000326671">
    <property type="component" value="Unassembled WGS sequence"/>
</dbReference>
<sequence length="153" mass="17918">MKLHNAILEYRLRKGNDHFVPIYHYPEIELEQILARRECEFFVKDGITYKQLSSAIEDNLFIIYVEIYEEGPPEPAVLIQDGILLEVRELNAIKSHPLITSEYLTSHLDVLSTIGSVYIYHQQKEWERDSAEIDEDRKAFVLYVTPTGYSIKE</sequence>
<gene>
    <name evidence="1" type="ORF">F4V44_20290</name>
</gene>
<dbReference type="AlphaFoldDB" id="A0A5J5HDB2"/>
<name>A0A5J5HDB2_9BACI</name>
<dbReference type="OrthoDB" id="1682087at2"/>
<evidence type="ECO:0000313" key="1">
    <source>
        <dbReference type="EMBL" id="KAA9017968.1"/>
    </source>
</evidence>
<accession>A0A5J5HDB2</accession>
<comment type="caution">
    <text evidence="1">The sequence shown here is derived from an EMBL/GenBank/DDBJ whole genome shotgun (WGS) entry which is preliminary data.</text>
</comment>
<dbReference type="EMBL" id="VYKL01000035">
    <property type="protein sequence ID" value="KAA9017968.1"/>
    <property type="molecule type" value="Genomic_DNA"/>
</dbReference>
<keyword evidence="2" id="KW-1185">Reference proteome</keyword>
<proteinExistence type="predicted"/>
<organism evidence="1 2">
    <name type="scientific">Niallia endozanthoxylica</name>
    <dbReference type="NCBI Taxonomy" id="2036016"/>
    <lineage>
        <taxon>Bacteria</taxon>
        <taxon>Bacillati</taxon>
        <taxon>Bacillota</taxon>
        <taxon>Bacilli</taxon>
        <taxon>Bacillales</taxon>
        <taxon>Bacillaceae</taxon>
        <taxon>Niallia</taxon>
    </lineage>
</organism>
<dbReference type="RefSeq" id="WP_150441839.1">
    <property type="nucleotide sequence ID" value="NZ_VYKL01000035.1"/>
</dbReference>
<reference evidence="1 2" key="1">
    <citation type="submission" date="2019-09" db="EMBL/GenBank/DDBJ databases">
        <title>Whole genome sequences of isolates from the Mars Exploration Rovers.</title>
        <authorList>
            <person name="Seuylemezian A."/>
            <person name="Vaishampayan P."/>
        </authorList>
    </citation>
    <scope>NUCLEOTIDE SEQUENCE [LARGE SCALE GENOMIC DNA]</scope>
    <source>
        <strain evidence="1 2">MER_TA_151</strain>
    </source>
</reference>